<keyword evidence="7" id="KW-0479">Metal-binding</keyword>
<protein>
    <recommendedName>
        <fullName evidence="7">Molybdopterin molybdenumtransferase</fullName>
        <ecNumber evidence="7">2.10.1.1</ecNumber>
    </recommendedName>
</protein>
<dbReference type="Gene3D" id="2.40.340.10">
    <property type="entry name" value="MoeA, C-terminal, domain IV"/>
    <property type="match status" value="1"/>
</dbReference>
<keyword evidence="5 7" id="KW-0501">Molybdenum cofactor biosynthesis</keyword>
<comment type="pathway">
    <text evidence="2 7">Cofactor biosynthesis; molybdopterin biosynthesis.</text>
</comment>
<dbReference type="InterPro" id="IPR036135">
    <property type="entry name" value="MoeA_linker/N_sf"/>
</dbReference>
<dbReference type="EC" id="2.10.1.1" evidence="7"/>
<accession>A0A940T3H0</accession>
<dbReference type="Pfam" id="PF03453">
    <property type="entry name" value="MoeA_N"/>
    <property type="match status" value="1"/>
</dbReference>
<dbReference type="PANTHER" id="PTHR10192:SF5">
    <property type="entry name" value="GEPHYRIN"/>
    <property type="match status" value="1"/>
</dbReference>
<evidence type="ECO:0000256" key="5">
    <source>
        <dbReference type="ARBA" id="ARBA00023150"/>
    </source>
</evidence>
<evidence type="ECO:0000313" key="9">
    <source>
        <dbReference type="EMBL" id="MBP1326147.1"/>
    </source>
</evidence>
<sequence length="466" mass="48372">MTCTYDSHRAEVAARLAPLLAHVRANAAESLHIADPELATRVTAREITAHLPIPAFTNSQMDGYAVRAVDLAHASADHPVTLPLGYAAAAGDPQLWHAPGSATPVMTGAPIPRGADTVVPVELTVGGQFPKLMRAPRENASIESFVEAATGPISMVALQAAIDAPAELTQSTSQPVDTATYQALPSGSATFHAPSPEGRFVRKAGEDLAAGAVVAAAGAALTPTMIGALAASGITQVPVRRRLRVLVCSTGDELAHPGESHNAAHIPDANGPMLAALLRRYGAEVDLTIVPDSPRQLADRLRVHAGLADLIVTMGGISAGAFEVVRDALEPLGGEFHPVAMQPGGPQGFASITIEGVPDTPVLCFPGNPVSSFLSAELFLAPVLREFAGLRPPAPRTRTLAHDVESPATKHQVRRGLITPEGTVRILPPGSHFVHDLASADVLVHIPVGVSEIAAGTPVETWSFDV</sequence>
<dbReference type="InterPro" id="IPR005111">
    <property type="entry name" value="MoeA_C_domain_IV"/>
</dbReference>
<evidence type="ECO:0000256" key="3">
    <source>
        <dbReference type="ARBA" id="ARBA00010763"/>
    </source>
</evidence>
<dbReference type="GO" id="GO:0006777">
    <property type="term" value="P:Mo-molybdopterin cofactor biosynthetic process"/>
    <property type="evidence" value="ECO:0007669"/>
    <property type="project" value="UniProtKB-UniRule"/>
</dbReference>
<evidence type="ECO:0000256" key="2">
    <source>
        <dbReference type="ARBA" id="ARBA00005046"/>
    </source>
</evidence>
<evidence type="ECO:0000256" key="7">
    <source>
        <dbReference type="RuleBase" id="RU365090"/>
    </source>
</evidence>
<comment type="cofactor">
    <cofactor evidence="7">
        <name>Mg(2+)</name>
        <dbReference type="ChEBI" id="CHEBI:18420"/>
    </cofactor>
</comment>
<feature type="domain" description="MoaB/Mog" evidence="8">
    <location>
        <begin position="246"/>
        <end position="386"/>
    </location>
</feature>
<dbReference type="SMART" id="SM00852">
    <property type="entry name" value="MoCF_biosynth"/>
    <property type="match status" value="1"/>
</dbReference>
<dbReference type="PANTHER" id="PTHR10192">
    <property type="entry name" value="MOLYBDOPTERIN BIOSYNTHESIS PROTEIN"/>
    <property type="match status" value="1"/>
</dbReference>
<dbReference type="SUPFAM" id="SSF53218">
    <property type="entry name" value="Molybdenum cofactor biosynthesis proteins"/>
    <property type="match status" value="1"/>
</dbReference>
<keyword evidence="4 7" id="KW-0500">Molybdenum</keyword>
<evidence type="ECO:0000256" key="4">
    <source>
        <dbReference type="ARBA" id="ARBA00022505"/>
    </source>
</evidence>
<dbReference type="Pfam" id="PF03454">
    <property type="entry name" value="MoeA_C"/>
    <property type="match status" value="1"/>
</dbReference>
<keyword evidence="7 9" id="KW-0808">Transferase</keyword>
<proteinExistence type="inferred from homology"/>
<evidence type="ECO:0000256" key="1">
    <source>
        <dbReference type="ARBA" id="ARBA00002901"/>
    </source>
</evidence>
<keyword evidence="10" id="KW-1185">Reference proteome</keyword>
<dbReference type="Gene3D" id="3.40.980.10">
    <property type="entry name" value="MoaB/Mog-like domain"/>
    <property type="match status" value="1"/>
</dbReference>
<dbReference type="InterPro" id="IPR001453">
    <property type="entry name" value="MoaB/Mog_dom"/>
</dbReference>
<dbReference type="SUPFAM" id="SSF63867">
    <property type="entry name" value="MoeA C-terminal domain-like"/>
    <property type="match status" value="1"/>
</dbReference>
<dbReference type="EMBL" id="JAFIDA010000001">
    <property type="protein sequence ID" value="MBP1326147.1"/>
    <property type="molecule type" value="Genomic_DNA"/>
</dbReference>
<dbReference type="SUPFAM" id="SSF63882">
    <property type="entry name" value="MoeA N-terminal region -like"/>
    <property type="match status" value="2"/>
</dbReference>
<name>A0A940T3H0_9MICO</name>
<dbReference type="InterPro" id="IPR036425">
    <property type="entry name" value="MoaB/Mog-like_dom_sf"/>
</dbReference>
<dbReference type="GO" id="GO:0061599">
    <property type="term" value="F:molybdopterin molybdotransferase activity"/>
    <property type="evidence" value="ECO:0007669"/>
    <property type="project" value="UniProtKB-UniRule"/>
</dbReference>
<organism evidence="9 10">
    <name type="scientific">Leucobacter exalbidus</name>
    <dbReference type="NCBI Taxonomy" id="662960"/>
    <lineage>
        <taxon>Bacteria</taxon>
        <taxon>Bacillati</taxon>
        <taxon>Actinomycetota</taxon>
        <taxon>Actinomycetes</taxon>
        <taxon>Micrococcales</taxon>
        <taxon>Microbacteriaceae</taxon>
        <taxon>Leucobacter</taxon>
    </lineage>
</organism>
<evidence type="ECO:0000256" key="6">
    <source>
        <dbReference type="ARBA" id="ARBA00047317"/>
    </source>
</evidence>
<dbReference type="Gene3D" id="2.170.190.11">
    <property type="entry name" value="Molybdopterin biosynthesis moea protein, domain 3"/>
    <property type="match status" value="2"/>
</dbReference>
<evidence type="ECO:0000313" key="10">
    <source>
        <dbReference type="Proteomes" id="UP000675163"/>
    </source>
</evidence>
<dbReference type="RefSeq" id="WP_209705102.1">
    <property type="nucleotide sequence ID" value="NZ_JAFIDA010000001.1"/>
</dbReference>
<dbReference type="NCBIfam" id="NF045515">
    <property type="entry name" value="Glp_gephyrin"/>
    <property type="match status" value="1"/>
</dbReference>
<reference evidence="9" key="1">
    <citation type="submission" date="2021-02" db="EMBL/GenBank/DDBJ databases">
        <title>Sequencing the genomes of 1000 actinobacteria strains.</title>
        <authorList>
            <person name="Klenk H.-P."/>
        </authorList>
    </citation>
    <scope>NUCLEOTIDE SEQUENCE</scope>
    <source>
        <strain evidence="9">DSM 22850</strain>
    </source>
</reference>
<dbReference type="InterPro" id="IPR038987">
    <property type="entry name" value="MoeA-like"/>
</dbReference>
<gene>
    <name evidence="9" type="ORF">JOF28_001379</name>
</gene>
<comment type="similarity">
    <text evidence="3 7">Belongs to the MoeA family.</text>
</comment>
<dbReference type="GO" id="GO:0046872">
    <property type="term" value="F:metal ion binding"/>
    <property type="evidence" value="ECO:0007669"/>
    <property type="project" value="UniProtKB-UniRule"/>
</dbReference>
<keyword evidence="7" id="KW-0460">Magnesium</keyword>
<dbReference type="Pfam" id="PF00994">
    <property type="entry name" value="MoCF_biosynth"/>
    <property type="match status" value="1"/>
</dbReference>
<dbReference type="NCBIfam" id="TIGR00177">
    <property type="entry name" value="molyb_syn"/>
    <property type="match status" value="1"/>
</dbReference>
<comment type="catalytic activity">
    <reaction evidence="6">
        <text>adenylyl-molybdopterin + molybdate = Mo-molybdopterin + AMP + H(+)</text>
        <dbReference type="Rhea" id="RHEA:35047"/>
        <dbReference type="ChEBI" id="CHEBI:15378"/>
        <dbReference type="ChEBI" id="CHEBI:36264"/>
        <dbReference type="ChEBI" id="CHEBI:62727"/>
        <dbReference type="ChEBI" id="CHEBI:71302"/>
        <dbReference type="ChEBI" id="CHEBI:456215"/>
        <dbReference type="EC" id="2.10.1.1"/>
    </reaction>
</comment>
<dbReference type="InterPro" id="IPR005110">
    <property type="entry name" value="MoeA_linker/N"/>
</dbReference>
<comment type="caution">
    <text evidence="9">The sequence shown here is derived from an EMBL/GenBank/DDBJ whole genome shotgun (WGS) entry which is preliminary data.</text>
</comment>
<dbReference type="CDD" id="cd00887">
    <property type="entry name" value="MoeA"/>
    <property type="match status" value="1"/>
</dbReference>
<dbReference type="InterPro" id="IPR036688">
    <property type="entry name" value="MoeA_C_domain_IV_sf"/>
</dbReference>
<dbReference type="AlphaFoldDB" id="A0A940T3H0"/>
<evidence type="ECO:0000259" key="8">
    <source>
        <dbReference type="SMART" id="SM00852"/>
    </source>
</evidence>
<dbReference type="Proteomes" id="UP000675163">
    <property type="component" value="Unassembled WGS sequence"/>
</dbReference>
<dbReference type="GO" id="GO:0005829">
    <property type="term" value="C:cytosol"/>
    <property type="evidence" value="ECO:0007669"/>
    <property type="project" value="TreeGrafter"/>
</dbReference>
<comment type="function">
    <text evidence="1 7">Catalyzes the insertion of molybdate into adenylated molybdopterin with the concomitant release of AMP.</text>
</comment>
<dbReference type="Gene3D" id="3.90.105.10">
    <property type="entry name" value="Molybdopterin biosynthesis moea protein, domain 2"/>
    <property type="match status" value="2"/>
</dbReference>